<dbReference type="EMBL" id="JAHUTJ010016629">
    <property type="protein sequence ID" value="MED6269960.1"/>
    <property type="molecule type" value="Genomic_DNA"/>
</dbReference>
<name>A0ABU7D671_9TELE</name>
<organism evidence="1 2">
    <name type="scientific">Characodon lateralis</name>
    <dbReference type="NCBI Taxonomy" id="208331"/>
    <lineage>
        <taxon>Eukaryota</taxon>
        <taxon>Metazoa</taxon>
        <taxon>Chordata</taxon>
        <taxon>Craniata</taxon>
        <taxon>Vertebrata</taxon>
        <taxon>Euteleostomi</taxon>
        <taxon>Actinopterygii</taxon>
        <taxon>Neopterygii</taxon>
        <taxon>Teleostei</taxon>
        <taxon>Neoteleostei</taxon>
        <taxon>Acanthomorphata</taxon>
        <taxon>Ovalentaria</taxon>
        <taxon>Atherinomorphae</taxon>
        <taxon>Cyprinodontiformes</taxon>
        <taxon>Goodeidae</taxon>
        <taxon>Characodon</taxon>
    </lineage>
</organism>
<keyword evidence="2" id="KW-1185">Reference proteome</keyword>
<dbReference type="InterPro" id="IPR052090">
    <property type="entry name" value="Cytolytic_pore-forming_toxin"/>
</dbReference>
<protein>
    <submittedName>
        <fullName evidence="1">Uncharacterized protein</fullName>
    </submittedName>
</protein>
<dbReference type="PANTHER" id="PTHR31594:SF16">
    <property type="entry name" value="SI:CH211-281L24.3"/>
    <property type="match status" value="1"/>
</dbReference>
<dbReference type="Gene3D" id="3.80.10.10">
    <property type="entry name" value="Ribonuclease Inhibitor"/>
    <property type="match status" value="2"/>
</dbReference>
<dbReference type="SUPFAM" id="SSF52047">
    <property type="entry name" value="RNI-like"/>
    <property type="match status" value="1"/>
</dbReference>
<reference evidence="1 2" key="1">
    <citation type="submission" date="2021-06" db="EMBL/GenBank/DDBJ databases">
        <authorList>
            <person name="Palmer J.M."/>
        </authorList>
    </citation>
    <scope>NUCLEOTIDE SEQUENCE [LARGE SCALE GENOMIC DNA]</scope>
    <source>
        <strain evidence="1 2">CL_MEX2019</strain>
        <tissue evidence="1">Muscle</tissue>
    </source>
</reference>
<proteinExistence type="predicted"/>
<dbReference type="Proteomes" id="UP001352852">
    <property type="component" value="Unassembled WGS sequence"/>
</dbReference>
<dbReference type="InterPro" id="IPR032675">
    <property type="entry name" value="LRR_dom_sf"/>
</dbReference>
<gene>
    <name evidence="1" type="ORF">CHARACLAT_004924</name>
</gene>
<comment type="caution">
    <text evidence="1">The sequence shown here is derived from an EMBL/GenBank/DDBJ whole genome shotgun (WGS) entry which is preliminary data.</text>
</comment>
<dbReference type="PANTHER" id="PTHR31594">
    <property type="entry name" value="AIG1-TYPE G DOMAIN-CONTAINING PROTEIN"/>
    <property type="match status" value="1"/>
</dbReference>
<evidence type="ECO:0000313" key="1">
    <source>
        <dbReference type="EMBL" id="MED6269960.1"/>
    </source>
</evidence>
<accession>A0ABU7D671</accession>
<evidence type="ECO:0000313" key="2">
    <source>
        <dbReference type="Proteomes" id="UP001352852"/>
    </source>
</evidence>
<sequence>MLNHQFLMSIISVLLSDFRLSNNVVLFLSQWVRRSRVTCPLVVEELSVVSTKAPPSQRVLLKVGSSLASLLRFWTVGRLDLTESGLPAQSLLSLLLHDAPLTVRLSEESLQQLLVLLHEVQDQDLTLSFLNKFGGDLSSCQLNWELLHYLLQQPSAQTITVNLKKNRFLQERATQLLPFLHRMVLQRPSPSFVRTSIREIYRGHSSHMIPSLLRSLGHVINLSCTELDSEDCAALIFILRHSDGVRLKLLWSSIPAEGIQSILRMLHTVSDLSVDRNQLLSFIHCCAASDSQQEAASSLLRTLQHSLDLSCSSCVELPEEDQAEPLRVTAADCRAVSTVLRHSSRDTQLHLRDCEVEDSGLDLLLPVLDRVRLRVSKTVLVQLLTLLAVDSETDTVRRAVSLFRALGEELDLSHITLDQRLCGALVLMLDNSEGLTELDLSHCQLTDQLLLQLITHLHKVQVLDLSHNNLTDASTDGLVHLISINSSIQTIRVFSNSILNKEPLKDSHFEIF</sequence>